<evidence type="ECO:0000313" key="3">
    <source>
        <dbReference type="Proteomes" id="UP000019484"/>
    </source>
</evidence>
<reference evidence="2 3" key="1">
    <citation type="submission" date="2013-03" db="EMBL/GenBank/DDBJ databases">
        <title>The Genome Sequence of Capronia coronata CBS 617.96.</title>
        <authorList>
            <consortium name="The Broad Institute Genomics Platform"/>
            <person name="Cuomo C."/>
            <person name="de Hoog S."/>
            <person name="Gorbushina A."/>
            <person name="Walker B."/>
            <person name="Young S.K."/>
            <person name="Zeng Q."/>
            <person name="Gargeya S."/>
            <person name="Fitzgerald M."/>
            <person name="Haas B."/>
            <person name="Abouelleil A."/>
            <person name="Allen A.W."/>
            <person name="Alvarado L."/>
            <person name="Arachchi H.M."/>
            <person name="Berlin A.M."/>
            <person name="Chapman S.B."/>
            <person name="Gainer-Dewar J."/>
            <person name="Goldberg J."/>
            <person name="Griggs A."/>
            <person name="Gujja S."/>
            <person name="Hansen M."/>
            <person name="Howarth C."/>
            <person name="Imamovic A."/>
            <person name="Ireland A."/>
            <person name="Larimer J."/>
            <person name="McCowan C."/>
            <person name="Murphy C."/>
            <person name="Pearson M."/>
            <person name="Poon T.W."/>
            <person name="Priest M."/>
            <person name="Roberts A."/>
            <person name="Saif S."/>
            <person name="Shea T."/>
            <person name="Sisk P."/>
            <person name="Sykes S."/>
            <person name="Wortman J."/>
            <person name="Nusbaum C."/>
            <person name="Birren B."/>
        </authorList>
    </citation>
    <scope>NUCLEOTIDE SEQUENCE [LARGE SCALE GENOMIC DNA]</scope>
    <source>
        <strain evidence="2 3">CBS 617.96</strain>
    </source>
</reference>
<evidence type="ECO:0000256" key="1">
    <source>
        <dbReference type="SAM" id="MobiDB-lite"/>
    </source>
</evidence>
<dbReference type="Proteomes" id="UP000019484">
    <property type="component" value="Unassembled WGS sequence"/>
</dbReference>
<dbReference type="OrthoDB" id="4109395at2759"/>
<feature type="compositionally biased region" description="Low complexity" evidence="1">
    <location>
        <begin position="350"/>
        <end position="395"/>
    </location>
</feature>
<feature type="region of interest" description="Disordered" evidence="1">
    <location>
        <begin position="536"/>
        <end position="559"/>
    </location>
</feature>
<proteinExistence type="predicted"/>
<dbReference type="AlphaFoldDB" id="W9XZZ5"/>
<feature type="region of interest" description="Disordered" evidence="1">
    <location>
        <begin position="350"/>
        <end position="407"/>
    </location>
</feature>
<evidence type="ECO:0000313" key="2">
    <source>
        <dbReference type="EMBL" id="EXJ85803.1"/>
    </source>
</evidence>
<accession>W9XZZ5</accession>
<dbReference type="RefSeq" id="XP_007725241.1">
    <property type="nucleotide sequence ID" value="XM_007727051.1"/>
</dbReference>
<dbReference type="EMBL" id="AMWN01000005">
    <property type="protein sequence ID" value="EXJ85803.1"/>
    <property type="molecule type" value="Genomic_DNA"/>
</dbReference>
<dbReference type="HOGENOM" id="CLU_487433_0_0_1"/>
<name>W9XZZ5_9EURO</name>
<keyword evidence="3" id="KW-1185">Reference proteome</keyword>
<comment type="caution">
    <text evidence="2">The sequence shown here is derived from an EMBL/GenBank/DDBJ whole genome shotgun (WGS) entry which is preliminary data.</text>
</comment>
<protein>
    <submittedName>
        <fullName evidence="2">Uncharacterized protein</fullName>
    </submittedName>
</protein>
<gene>
    <name evidence="2" type="ORF">A1O1_06172</name>
</gene>
<sequence>MPVFSITFTNELNSPLKYDWGRNVYKACPDCIRAHEVRTCDGETKVTFAMCETHAPICDKNYEKALLSQIRNMIYPLYSCVPLPDVSREELWKTVSVNPLPAATFIKSATSPFHYTIVPPTLPKTPPPLPHPIVEYTHAKGCSRSDKPDVVAKSAEEVFLMDKFANERLQTIKGMLAGGLEAIMDDNLRYARDMVLDHVKQDLKEKHELRRRAKLRAKRAAGEDEDKGDGDDHAFESRFALALATLTGVPPATDSGLMSGSGGDNSDLDDANGVQLTEEIRNHHLWQLFEVDARKFLVQELNRLEPLVAMGPLTKATYVKRCNGEYRNGVGDILIKNDLVIGTGSFSSADASTADTAGDTQISAGATDSTATTGTTPSASTTGSALSASTPTESSSGGGSGSIDVGGSIDAGTDVGIGLGLGDDVSSAVSSQWAPISAKTPGYAIVKRFLDTGELDPSADILHNPLPRTEPAPSASSDEFWANLGPPITSFPFRTDLLVTLDKDLADGKMDARTHCSRCWDNNRFARKTALRTKELRMKMTDVQKQDQKQDQEQDQDPE</sequence>
<dbReference type="GeneID" id="19161040"/>
<organism evidence="2 3">
    <name type="scientific">Capronia coronata CBS 617.96</name>
    <dbReference type="NCBI Taxonomy" id="1182541"/>
    <lineage>
        <taxon>Eukaryota</taxon>
        <taxon>Fungi</taxon>
        <taxon>Dikarya</taxon>
        <taxon>Ascomycota</taxon>
        <taxon>Pezizomycotina</taxon>
        <taxon>Eurotiomycetes</taxon>
        <taxon>Chaetothyriomycetidae</taxon>
        <taxon>Chaetothyriales</taxon>
        <taxon>Herpotrichiellaceae</taxon>
        <taxon>Capronia</taxon>
    </lineage>
</organism>
<feature type="compositionally biased region" description="Basic and acidic residues" evidence="1">
    <location>
        <begin position="536"/>
        <end position="552"/>
    </location>
</feature>